<feature type="region of interest" description="Disordered" evidence="1">
    <location>
        <begin position="223"/>
        <end position="245"/>
    </location>
</feature>
<gene>
    <name evidence="3" type="ORF">ILEXP_LOCUS10729</name>
</gene>
<organism evidence="3 4">
    <name type="scientific">Ilex paraguariensis</name>
    <name type="common">yerba mate</name>
    <dbReference type="NCBI Taxonomy" id="185542"/>
    <lineage>
        <taxon>Eukaryota</taxon>
        <taxon>Viridiplantae</taxon>
        <taxon>Streptophyta</taxon>
        <taxon>Embryophyta</taxon>
        <taxon>Tracheophyta</taxon>
        <taxon>Spermatophyta</taxon>
        <taxon>Magnoliopsida</taxon>
        <taxon>eudicotyledons</taxon>
        <taxon>Gunneridae</taxon>
        <taxon>Pentapetalae</taxon>
        <taxon>asterids</taxon>
        <taxon>campanulids</taxon>
        <taxon>Aquifoliales</taxon>
        <taxon>Aquifoliaceae</taxon>
        <taxon>Ilex</taxon>
    </lineage>
</organism>
<keyword evidence="2" id="KW-0812">Transmembrane</keyword>
<protein>
    <submittedName>
        <fullName evidence="3">Uncharacterized protein</fullName>
    </submittedName>
</protein>
<evidence type="ECO:0000256" key="1">
    <source>
        <dbReference type="SAM" id="MobiDB-lite"/>
    </source>
</evidence>
<evidence type="ECO:0000313" key="3">
    <source>
        <dbReference type="EMBL" id="CAK9143033.1"/>
    </source>
</evidence>
<evidence type="ECO:0000313" key="4">
    <source>
        <dbReference type="Proteomes" id="UP001642360"/>
    </source>
</evidence>
<comment type="caution">
    <text evidence="3">The sequence shown here is derived from an EMBL/GenBank/DDBJ whole genome shotgun (WGS) entry which is preliminary data.</text>
</comment>
<keyword evidence="2" id="KW-1133">Transmembrane helix</keyword>
<evidence type="ECO:0000256" key="2">
    <source>
        <dbReference type="SAM" id="Phobius"/>
    </source>
</evidence>
<name>A0ABC8RE55_9AQUA</name>
<feature type="compositionally biased region" description="Basic residues" evidence="1">
    <location>
        <begin position="49"/>
        <end position="58"/>
    </location>
</feature>
<keyword evidence="2" id="KW-0472">Membrane</keyword>
<dbReference type="EMBL" id="CAUOFW020001279">
    <property type="protein sequence ID" value="CAK9143033.1"/>
    <property type="molecule type" value="Genomic_DNA"/>
</dbReference>
<feature type="region of interest" description="Disordered" evidence="1">
    <location>
        <begin position="42"/>
        <end position="82"/>
    </location>
</feature>
<dbReference type="Proteomes" id="UP001642360">
    <property type="component" value="Unassembled WGS sequence"/>
</dbReference>
<reference evidence="3 4" key="1">
    <citation type="submission" date="2024-02" db="EMBL/GenBank/DDBJ databases">
        <authorList>
            <person name="Vignale AGUSTIN F."/>
            <person name="Sosa J E."/>
            <person name="Modenutti C."/>
        </authorList>
    </citation>
    <scope>NUCLEOTIDE SEQUENCE [LARGE SCALE GENOMIC DNA]</scope>
</reference>
<feature type="transmembrane region" description="Helical" evidence="2">
    <location>
        <begin position="14"/>
        <end position="33"/>
    </location>
</feature>
<feature type="compositionally biased region" description="Acidic residues" evidence="1">
    <location>
        <begin position="224"/>
        <end position="245"/>
    </location>
</feature>
<keyword evidence="4" id="KW-1185">Reference proteome</keyword>
<accession>A0ABC8RE55</accession>
<dbReference type="AlphaFoldDB" id="A0ABC8RE55"/>
<sequence>MTTRTSFGSTSSDLLSWLWTCLVLVIVLGFFMVSMAKTQGSSTIETRQRVTRKKKVKGKAIDGDDGESEDHEGPKSRKLQRATHESTIIERIPTFDPEARILRTNVRGCIIQVTPDSIVEYLGYIRPSASEVDCRHYEFTAKSLPVYMCIMCEDASMFDGEFSLGSLIVERLFEALLPSEALPVVPPSTLTSRATSLGMLLQPFQHHFPNFMPESEYAIQEIGSSEEEEAEVGFDDKEEDNFGFE</sequence>
<proteinExistence type="predicted"/>